<sequence>MGGSQYLKRWSPDAGDAELMDDSGMPLRTLDSVTVYGDPQKTWANFSDAWWRYEFNTWAKRYGYREIPRGASADDARRTYVQVRQRYDQEWHRNSSRASTASQSVGRLPLVGVQVPSYVVGPAIMDGGVRF</sequence>
<evidence type="ECO:0000313" key="2">
    <source>
        <dbReference type="Proteomes" id="UP000636453"/>
    </source>
</evidence>
<dbReference type="Proteomes" id="UP000636453">
    <property type="component" value="Unassembled WGS sequence"/>
</dbReference>
<dbReference type="EMBL" id="BNCF01000001">
    <property type="protein sequence ID" value="GHE25847.1"/>
    <property type="molecule type" value="Genomic_DNA"/>
</dbReference>
<name>A0A919D7R8_9GAMM</name>
<proteinExistence type="predicted"/>
<dbReference type="AlphaFoldDB" id="A0A919D7R8"/>
<keyword evidence="2" id="KW-1185">Reference proteome</keyword>
<comment type="caution">
    <text evidence="1">The sequence shown here is derived from an EMBL/GenBank/DDBJ whole genome shotgun (WGS) entry which is preliminary data.</text>
</comment>
<evidence type="ECO:0000313" key="1">
    <source>
        <dbReference type="EMBL" id="GHE25847.1"/>
    </source>
</evidence>
<reference evidence="1" key="2">
    <citation type="submission" date="2020-09" db="EMBL/GenBank/DDBJ databases">
        <authorList>
            <person name="Sun Q."/>
            <person name="Kim S."/>
        </authorList>
    </citation>
    <scope>NUCLEOTIDE SEQUENCE</scope>
    <source>
        <strain evidence="1">KCTC 32020</strain>
    </source>
</reference>
<protein>
    <submittedName>
        <fullName evidence="1">Uncharacterized protein</fullName>
    </submittedName>
</protein>
<gene>
    <name evidence="1" type="ORF">GCM10007167_03500</name>
</gene>
<reference evidence="1" key="1">
    <citation type="journal article" date="2014" name="Int. J. Syst. Evol. Microbiol.">
        <title>Complete genome sequence of Corynebacterium casei LMG S-19264T (=DSM 44701T), isolated from a smear-ripened cheese.</title>
        <authorList>
            <consortium name="US DOE Joint Genome Institute (JGI-PGF)"/>
            <person name="Walter F."/>
            <person name="Albersmeier A."/>
            <person name="Kalinowski J."/>
            <person name="Ruckert C."/>
        </authorList>
    </citation>
    <scope>NUCLEOTIDE SEQUENCE</scope>
    <source>
        <strain evidence="1">KCTC 32020</strain>
    </source>
</reference>
<organism evidence="1 2">
    <name type="scientific">Vulcaniibacterium thermophilum</name>
    <dbReference type="NCBI Taxonomy" id="1169913"/>
    <lineage>
        <taxon>Bacteria</taxon>
        <taxon>Pseudomonadati</taxon>
        <taxon>Pseudomonadota</taxon>
        <taxon>Gammaproteobacteria</taxon>
        <taxon>Lysobacterales</taxon>
        <taxon>Lysobacteraceae</taxon>
        <taxon>Vulcaniibacterium</taxon>
    </lineage>
</organism>
<accession>A0A919D7R8</accession>